<dbReference type="InterPro" id="IPR015422">
    <property type="entry name" value="PyrdxlP-dep_Trfase_small"/>
</dbReference>
<dbReference type="FunFam" id="3.40.640.10:FF:000027">
    <property type="entry name" value="Serine--pyruvate aminotransferase, mitochondrial"/>
    <property type="match status" value="1"/>
</dbReference>
<dbReference type="Gene3D" id="3.40.640.10">
    <property type="entry name" value="Type I PLP-dependent aspartate aminotransferase-like (Major domain)"/>
    <property type="match status" value="1"/>
</dbReference>
<feature type="binding site" evidence="6">
    <location>
        <position position="332"/>
    </location>
    <ligand>
        <name>substrate</name>
    </ligand>
</feature>
<dbReference type="InterPro" id="IPR015421">
    <property type="entry name" value="PyrdxlP-dep_Trfase_major"/>
</dbReference>
<dbReference type="InterPro" id="IPR015424">
    <property type="entry name" value="PyrdxlP-dep_Trfase"/>
</dbReference>
<dbReference type="GeneID" id="3230063"/>
<evidence type="ECO:0000256" key="9">
    <source>
        <dbReference type="RuleBase" id="RU004504"/>
    </source>
</evidence>
<evidence type="ECO:0000256" key="2">
    <source>
        <dbReference type="ARBA" id="ARBA00009236"/>
    </source>
</evidence>
<evidence type="ECO:0000256" key="4">
    <source>
        <dbReference type="ARBA" id="ARBA00022679"/>
    </source>
</evidence>
<dbReference type="Gene3D" id="3.90.1150.10">
    <property type="entry name" value="Aspartate Aminotransferase, domain 1"/>
    <property type="match status" value="1"/>
</dbReference>
<reference evidence="13" key="3">
    <citation type="submission" date="2023-12" db="EMBL/GenBank/DDBJ databases">
        <title>Isolation of organohalide respiring bacteria Dehalococcoides mccartyi strain GPTCE1 in groundwater collected near a chemical plant in Suzhou, China.</title>
        <authorList>
            <person name="Liu G."/>
        </authorList>
    </citation>
    <scope>NUCLEOTIDE SEQUENCE</scope>
    <source>
        <strain evidence="13">GPTCE1</strain>
    </source>
</reference>
<dbReference type="InterPro" id="IPR024169">
    <property type="entry name" value="SP_NH2Trfase/AEP_transaminase"/>
</dbReference>
<dbReference type="GO" id="GO:0004760">
    <property type="term" value="F:L-serine-pyruvate transaminase activity"/>
    <property type="evidence" value="ECO:0007669"/>
    <property type="project" value="TreeGrafter"/>
</dbReference>
<protein>
    <submittedName>
        <fullName evidence="13">Alanine--glyoxylate aminotransferase family protein</fullName>
    </submittedName>
    <submittedName>
        <fullName evidence="12">Class V aminotransferase</fullName>
    </submittedName>
</protein>
<dbReference type="PIRSF" id="PIRSF000524">
    <property type="entry name" value="SPT"/>
    <property type="match status" value="1"/>
</dbReference>
<dbReference type="PATRIC" id="fig|61435.5.peg.220"/>
<dbReference type="EMBL" id="AP017649">
    <property type="protein sequence ID" value="BAZ97111.1"/>
    <property type="molecule type" value="Genomic_DNA"/>
</dbReference>
<evidence type="ECO:0000256" key="5">
    <source>
        <dbReference type="ARBA" id="ARBA00022898"/>
    </source>
</evidence>
<dbReference type="Proteomes" id="UP001327986">
    <property type="component" value="Chromosome"/>
</dbReference>
<dbReference type="GO" id="GO:0019265">
    <property type="term" value="P:glycine biosynthetic process, by transamination of glyoxylate"/>
    <property type="evidence" value="ECO:0007669"/>
    <property type="project" value="TreeGrafter"/>
</dbReference>
<dbReference type="FunFam" id="3.90.1150.10:FF:000031">
    <property type="entry name" value="Serine--glyoxylate aminotransferase"/>
    <property type="match status" value="1"/>
</dbReference>
<keyword evidence="5 7" id="KW-0663">Pyridoxal phosphate</keyword>
<dbReference type="PANTHER" id="PTHR21152">
    <property type="entry name" value="AMINOTRANSFERASE CLASS V"/>
    <property type="match status" value="1"/>
</dbReference>
<evidence type="ECO:0000313" key="13">
    <source>
        <dbReference type="EMBL" id="WRO07725.1"/>
    </source>
</evidence>
<dbReference type="Proteomes" id="UP000218257">
    <property type="component" value="Chromosome"/>
</dbReference>
<proteinExistence type="inferred from homology"/>
<dbReference type="Pfam" id="PF00266">
    <property type="entry name" value="Aminotran_5"/>
    <property type="match status" value="1"/>
</dbReference>
<comment type="cofactor">
    <cofactor evidence="1 7 9">
        <name>pyridoxal 5'-phosphate</name>
        <dbReference type="ChEBI" id="CHEBI:597326"/>
    </cofactor>
</comment>
<dbReference type="EMBL" id="CP141531">
    <property type="protein sequence ID" value="WRO07725.1"/>
    <property type="molecule type" value="Genomic_DNA"/>
</dbReference>
<evidence type="ECO:0000313" key="12">
    <source>
        <dbReference type="EMBL" id="KSV18596.1"/>
    </source>
</evidence>
<evidence type="ECO:0000256" key="1">
    <source>
        <dbReference type="ARBA" id="ARBA00001933"/>
    </source>
</evidence>
<evidence type="ECO:0000313" key="15">
    <source>
        <dbReference type="Proteomes" id="UP000218257"/>
    </source>
</evidence>
<dbReference type="OrthoDB" id="389074at2"/>
<organism evidence="12 14">
    <name type="scientific">Dehalococcoides mccartyi</name>
    <dbReference type="NCBI Taxonomy" id="61435"/>
    <lineage>
        <taxon>Bacteria</taxon>
        <taxon>Bacillati</taxon>
        <taxon>Chloroflexota</taxon>
        <taxon>Dehalococcoidia</taxon>
        <taxon>Dehalococcoidales</taxon>
        <taxon>Dehalococcoidaceae</taxon>
        <taxon>Dehalococcoides</taxon>
    </lineage>
</organism>
<evidence type="ECO:0000259" key="10">
    <source>
        <dbReference type="Pfam" id="PF00266"/>
    </source>
</evidence>
<reference evidence="11 15" key="2">
    <citation type="journal article" date="2017" name="Sci. Rep.">
        <title>Isolation and genomic characterization of a Dehalococcoides strain suggests genomic rearrangement during culture.</title>
        <authorList>
            <person name="Yohda M."/>
            <person name="Ikegami K."/>
            <person name="Aita Y."/>
            <person name="Kitajima M."/>
            <person name="Takechi A."/>
            <person name="Iwamoto M."/>
            <person name="Fukuda T."/>
            <person name="Tamura N."/>
            <person name="Shibasaki J."/>
            <person name="Koike S."/>
            <person name="Komatsu D."/>
            <person name="Miyagi S."/>
            <person name="Nishimura M."/>
            <person name="Uchino Y."/>
            <person name="Shiroma A."/>
            <person name="Shimoji M."/>
            <person name="Tamotsu H."/>
            <person name="Ashimine N."/>
            <person name="Shinzato M."/>
            <person name="Ohki S."/>
            <person name="Nakano K."/>
            <person name="Teruya K."/>
            <person name="Satou K."/>
            <person name="Hirano T."/>
            <person name="Yagi O."/>
        </authorList>
    </citation>
    <scope>NUCLEOTIDE SEQUENCE [LARGE SCALE GENOMIC DNA]</scope>
    <source>
        <strain evidence="11 15">UCH-ATV1</strain>
    </source>
</reference>
<keyword evidence="3 12" id="KW-0032">Aminotransferase</keyword>
<comment type="similarity">
    <text evidence="2 8">Belongs to the class-V pyridoxal-phosphate-dependent aminotransferase family.</text>
</comment>
<reference evidence="12 14" key="1">
    <citation type="journal article" date="2015" name="Sci. Rep.">
        <title>A comparative genomics and reductive dehalogenase gene transcription study of two chloroethene-respiring bacteria, Dehalococcoides mccartyi strains MB and 11a.</title>
        <authorList>
            <person name="Low A."/>
            <person name="Shen Z."/>
            <person name="Cheng D."/>
            <person name="Rogers M.J."/>
            <person name="Lee P.K."/>
            <person name="He J."/>
        </authorList>
    </citation>
    <scope>NUCLEOTIDE SEQUENCE [LARGE SCALE GENOMIC DNA]</scope>
    <source>
        <strain evidence="12 14">MB</strain>
    </source>
</reference>
<evidence type="ECO:0000256" key="3">
    <source>
        <dbReference type="ARBA" id="ARBA00022576"/>
    </source>
</evidence>
<dbReference type="EMBL" id="JGYD01000010">
    <property type="protein sequence ID" value="KSV18596.1"/>
    <property type="molecule type" value="Genomic_DNA"/>
</dbReference>
<evidence type="ECO:0000256" key="8">
    <source>
        <dbReference type="RuleBase" id="RU004075"/>
    </source>
</evidence>
<dbReference type="InterPro" id="IPR000192">
    <property type="entry name" value="Aminotrans_V_dom"/>
</dbReference>
<evidence type="ECO:0000313" key="14">
    <source>
        <dbReference type="Proteomes" id="UP000053577"/>
    </source>
</evidence>
<dbReference type="PANTHER" id="PTHR21152:SF40">
    <property type="entry name" value="ALANINE--GLYOXYLATE AMINOTRANSFERASE"/>
    <property type="match status" value="1"/>
</dbReference>
<evidence type="ECO:0000256" key="7">
    <source>
        <dbReference type="PIRSR" id="PIRSR000524-50"/>
    </source>
</evidence>
<feature type="domain" description="Aminotransferase class V" evidence="10">
    <location>
        <begin position="7"/>
        <end position="321"/>
    </location>
</feature>
<dbReference type="InterPro" id="IPR020578">
    <property type="entry name" value="Aminotrans_V_PyrdxlP_BS"/>
</dbReference>
<keyword evidence="4 12" id="KW-0808">Transferase</keyword>
<dbReference type="PROSITE" id="PS00595">
    <property type="entry name" value="AA_TRANSFER_CLASS_5"/>
    <property type="match status" value="1"/>
</dbReference>
<dbReference type="SUPFAM" id="SSF53383">
    <property type="entry name" value="PLP-dependent transferases"/>
    <property type="match status" value="1"/>
</dbReference>
<gene>
    <name evidence="12" type="ORF">DA01_01070</name>
    <name evidence="11" type="ORF">DEHALATV1_0483</name>
    <name evidence="13" type="ORF">VLL09_02240</name>
</gene>
<evidence type="ECO:0000313" key="11">
    <source>
        <dbReference type="EMBL" id="BAZ97111.1"/>
    </source>
</evidence>
<dbReference type="RefSeq" id="WP_010936375.1">
    <property type="nucleotide sequence ID" value="NZ_AP017649.1"/>
</dbReference>
<sequence length="362" mass="39114">MQNLRIPGPTPCPEEVLTAMGQQMINHRGPEMAAIMKEVAEKLKYFFQTKNDVLVLTGSGTGGLEAAAVNFLSPGETVLSVSIGVFGERFAKIASIFGAKIIALNFEHGKAADPALVKKALAEHPEIKAVLITHNETSTGITNDLKSLASVVKGAGKLLMVDAISSLSSIDLPVDEWGCDVVVSGSQKGWMVPPGLAFISVSPDAWKANAESKMPRFYWDLAKHKASIEKGQTPWTPCVSVIVALHKALAMMEKEGMQNIFKRHQKIADFTRKGVKELGLTLLAEEKYASNTVTAVLATEGLDPKKLLKVMREEYNTVLAGGQGPLEGKIFRIGHLGWVTENDIKVTLDNLKLALPKAGFRS</sequence>
<accession>A0A0V8M4L4</accession>
<feature type="modified residue" description="N6-(pyridoxal phosphate)lysine" evidence="7">
    <location>
        <position position="188"/>
    </location>
</feature>
<dbReference type="GO" id="GO:0008453">
    <property type="term" value="F:alanine-glyoxylate transaminase activity"/>
    <property type="evidence" value="ECO:0007669"/>
    <property type="project" value="TreeGrafter"/>
</dbReference>
<evidence type="ECO:0000256" key="6">
    <source>
        <dbReference type="PIRSR" id="PIRSR000524-1"/>
    </source>
</evidence>
<dbReference type="Proteomes" id="UP000053577">
    <property type="component" value="Unassembled WGS sequence"/>
</dbReference>
<name>A0A0V8M4L4_9CHLR</name>
<dbReference type="eggNOG" id="COG0075">
    <property type="taxonomic scope" value="Bacteria"/>
</dbReference>
<dbReference type="AlphaFoldDB" id="A0A0V8M4L4"/>